<dbReference type="Gene3D" id="1.10.472.10">
    <property type="entry name" value="Cyclin-like"/>
    <property type="match status" value="1"/>
</dbReference>
<evidence type="ECO:0000259" key="2">
    <source>
        <dbReference type="Pfam" id="PF00134"/>
    </source>
</evidence>
<gene>
    <name evidence="3" type="ORF">PGLA2088_LOCUS2278</name>
</gene>
<comment type="caution">
    <text evidence="3">The sequence shown here is derived from an EMBL/GenBank/DDBJ whole genome shotgun (WGS) entry which is preliminary data.</text>
</comment>
<proteinExistence type="predicted"/>
<reference evidence="3" key="1">
    <citation type="submission" date="2021-02" db="EMBL/GenBank/DDBJ databases">
        <authorList>
            <person name="Dougan E. K."/>
            <person name="Rhodes N."/>
            <person name="Thang M."/>
            <person name="Chan C."/>
        </authorList>
    </citation>
    <scope>NUCLEOTIDE SEQUENCE</scope>
</reference>
<dbReference type="AlphaFoldDB" id="A0A813HSQ0"/>
<protein>
    <recommendedName>
        <fullName evidence="2">Cyclin N-terminal domain-containing protein</fullName>
    </recommendedName>
</protein>
<dbReference type="InterPro" id="IPR006671">
    <property type="entry name" value="Cyclin_N"/>
</dbReference>
<dbReference type="EMBL" id="CAJNNW010001822">
    <property type="protein sequence ID" value="CAE8641279.1"/>
    <property type="molecule type" value="Genomic_DNA"/>
</dbReference>
<name>A0A813HSQ0_POLGL</name>
<dbReference type="Proteomes" id="UP000626109">
    <property type="component" value="Unassembled WGS sequence"/>
</dbReference>
<organism evidence="3 4">
    <name type="scientific">Polarella glacialis</name>
    <name type="common">Dinoflagellate</name>
    <dbReference type="NCBI Taxonomy" id="89957"/>
    <lineage>
        <taxon>Eukaryota</taxon>
        <taxon>Sar</taxon>
        <taxon>Alveolata</taxon>
        <taxon>Dinophyceae</taxon>
        <taxon>Suessiales</taxon>
        <taxon>Suessiaceae</taxon>
        <taxon>Polarella</taxon>
    </lineage>
</organism>
<feature type="region of interest" description="Disordered" evidence="1">
    <location>
        <begin position="1"/>
        <end position="100"/>
    </location>
</feature>
<feature type="compositionally biased region" description="Low complexity" evidence="1">
    <location>
        <begin position="79"/>
        <end position="93"/>
    </location>
</feature>
<evidence type="ECO:0000313" key="4">
    <source>
        <dbReference type="Proteomes" id="UP000626109"/>
    </source>
</evidence>
<evidence type="ECO:0000256" key="1">
    <source>
        <dbReference type="SAM" id="MobiDB-lite"/>
    </source>
</evidence>
<dbReference type="Pfam" id="PF00134">
    <property type="entry name" value="Cyclin_N"/>
    <property type="match status" value="1"/>
</dbReference>
<feature type="domain" description="Cyclin N-terminal" evidence="2">
    <location>
        <begin position="207"/>
        <end position="254"/>
    </location>
</feature>
<accession>A0A813HSQ0</accession>
<sequence length="265" mass="28028">MAPAQREFFGSGGPALKEPRRASEAVLRPGSASSTVLGGARAGSRSVVAPPGGQENKPQLSQRAPWGRSSPTGLKGRRPATAGAAAPVRSTATTRQSIGPAVGTNVLRDITNVTMSKTSAGKTLKSVPSARTRSEAPAWIIPDDAAPDVASVEQHAMPQVATAVRPSSAPREVVMDAVAAPVLEDLEPFAGEDGLDEQNVLDYAHTIFDHLFHEEQVALQPLPNYMEVQPEVNGKMRAILVDWLVEVHMKCPWAHRTIGSNISGL</sequence>
<evidence type="ECO:0000313" key="3">
    <source>
        <dbReference type="EMBL" id="CAE8641279.1"/>
    </source>
</evidence>
<dbReference type="InterPro" id="IPR036915">
    <property type="entry name" value="Cyclin-like_sf"/>
</dbReference>
<dbReference type="SUPFAM" id="SSF47954">
    <property type="entry name" value="Cyclin-like"/>
    <property type="match status" value="1"/>
</dbReference>